<dbReference type="EMBL" id="CAAALY010000338">
    <property type="protein sequence ID" value="VEL06746.1"/>
    <property type="molecule type" value="Genomic_DNA"/>
</dbReference>
<proteinExistence type="predicted"/>
<evidence type="ECO:0000313" key="2">
    <source>
        <dbReference type="Proteomes" id="UP000784294"/>
    </source>
</evidence>
<keyword evidence="2" id="KW-1185">Reference proteome</keyword>
<organism evidence="1 2">
    <name type="scientific">Protopolystoma xenopodis</name>
    <dbReference type="NCBI Taxonomy" id="117903"/>
    <lineage>
        <taxon>Eukaryota</taxon>
        <taxon>Metazoa</taxon>
        <taxon>Spiralia</taxon>
        <taxon>Lophotrochozoa</taxon>
        <taxon>Platyhelminthes</taxon>
        <taxon>Monogenea</taxon>
        <taxon>Polyopisthocotylea</taxon>
        <taxon>Polystomatidea</taxon>
        <taxon>Polystomatidae</taxon>
        <taxon>Protopolystoma</taxon>
    </lineage>
</organism>
<gene>
    <name evidence="1" type="ORF">PXEA_LOCUS186</name>
</gene>
<reference evidence="1" key="1">
    <citation type="submission" date="2018-11" db="EMBL/GenBank/DDBJ databases">
        <authorList>
            <consortium name="Pathogen Informatics"/>
        </authorList>
    </citation>
    <scope>NUCLEOTIDE SEQUENCE</scope>
</reference>
<evidence type="ECO:0000313" key="1">
    <source>
        <dbReference type="EMBL" id="VEL06746.1"/>
    </source>
</evidence>
<dbReference type="Proteomes" id="UP000784294">
    <property type="component" value="Unassembled WGS sequence"/>
</dbReference>
<accession>A0A3S4ZAR8</accession>
<comment type="caution">
    <text evidence="1">The sequence shown here is derived from an EMBL/GenBank/DDBJ whole genome shotgun (WGS) entry which is preliminary data.</text>
</comment>
<dbReference type="AlphaFoldDB" id="A0A3S4ZAR8"/>
<sequence>MTRSFCLPVRQAIIGLHILCLRQGRAHNGKHWPLRFTYSATLWVYFFISSEFIKLVSLCCQASGRAAFLIDCILPTRSFYLPLPNCYAMFWASDWLPPLSRAPSIIALIYAEKNAAHKGIRISLQLSLKSESSLDSDLGSDADCCCCCPCCC</sequence>
<name>A0A3S4ZAR8_9PLAT</name>
<protein>
    <submittedName>
        <fullName evidence="1">Uncharacterized protein</fullName>
    </submittedName>
</protein>